<organism evidence="2 3">
    <name type="scientific">Flavobacterium chilense</name>
    <dbReference type="NCBI Taxonomy" id="946677"/>
    <lineage>
        <taxon>Bacteria</taxon>
        <taxon>Pseudomonadati</taxon>
        <taxon>Bacteroidota</taxon>
        <taxon>Flavobacteriia</taxon>
        <taxon>Flavobacteriales</taxon>
        <taxon>Flavobacteriaceae</taxon>
        <taxon>Flavobacterium</taxon>
    </lineage>
</organism>
<sequence>MNFLSKHLFEKDPQLKLIFTIVTASAILFFVGYVTGKVFYYCTH</sequence>
<dbReference type="STRING" id="946677.SAMN05444484_102110"/>
<gene>
    <name evidence="2" type="ORF">SAMN05444484_102110</name>
</gene>
<dbReference type="Proteomes" id="UP000184028">
    <property type="component" value="Unassembled WGS sequence"/>
</dbReference>
<keyword evidence="1" id="KW-0472">Membrane</keyword>
<evidence type="ECO:0000313" key="3">
    <source>
        <dbReference type="Proteomes" id="UP000184028"/>
    </source>
</evidence>
<evidence type="ECO:0000256" key="1">
    <source>
        <dbReference type="SAM" id="Phobius"/>
    </source>
</evidence>
<dbReference type="EMBL" id="FRBT01000002">
    <property type="protein sequence ID" value="SHL65177.1"/>
    <property type="molecule type" value="Genomic_DNA"/>
</dbReference>
<accession>A0A1M7CDE5</accession>
<proteinExistence type="predicted"/>
<evidence type="ECO:0000313" key="2">
    <source>
        <dbReference type="EMBL" id="SHL65177.1"/>
    </source>
</evidence>
<dbReference type="AlphaFoldDB" id="A0A1M7CDE5"/>
<keyword evidence="1" id="KW-1133">Transmembrane helix</keyword>
<reference evidence="3" key="1">
    <citation type="submission" date="2016-11" db="EMBL/GenBank/DDBJ databases">
        <authorList>
            <person name="Varghese N."/>
            <person name="Submissions S."/>
        </authorList>
    </citation>
    <scope>NUCLEOTIDE SEQUENCE [LARGE SCALE GENOMIC DNA]</scope>
    <source>
        <strain evidence="3">DSM 24724</strain>
    </source>
</reference>
<keyword evidence="3" id="KW-1185">Reference proteome</keyword>
<feature type="transmembrane region" description="Helical" evidence="1">
    <location>
        <begin position="17"/>
        <end position="40"/>
    </location>
</feature>
<keyword evidence="1" id="KW-0812">Transmembrane</keyword>
<name>A0A1M7CDE5_9FLAO</name>
<protein>
    <submittedName>
        <fullName evidence="2">Uncharacterized protein</fullName>
    </submittedName>
</protein>